<feature type="repeat" description="WD" evidence="3">
    <location>
        <begin position="258"/>
        <end position="292"/>
    </location>
</feature>
<dbReference type="EMBL" id="CP001669">
    <property type="protein sequence ID" value="AFZ80483.1"/>
    <property type="molecule type" value="Genomic_DNA"/>
</dbReference>
<dbReference type="PRINTS" id="PR00320">
    <property type="entry name" value="GPROTEINBRPT"/>
</dbReference>
<reference evidence="4 5" key="1">
    <citation type="journal article" date="2012" name="BMC Genomics">
        <title>Comparative genomic analysis and phylogenetic position of Theileria equi.</title>
        <authorList>
            <person name="Kappmeyer L.S."/>
            <person name="Thiagarajan M."/>
            <person name="Herndon D.R."/>
            <person name="Ramsay J.D."/>
            <person name="Caler E."/>
            <person name="Djikeng A."/>
            <person name="Gillespie J.J."/>
            <person name="Lau A.O."/>
            <person name="Roalson E.H."/>
            <person name="Silva J.C."/>
            <person name="Silva M.G."/>
            <person name="Suarez C.E."/>
            <person name="Ueti M.W."/>
            <person name="Nene V.M."/>
            <person name="Mealey R.H."/>
            <person name="Knowles D.P."/>
            <person name="Brayton K.A."/>
        </authorList>
    </citation>
    <scope>NUCLEOTIDE SEQUENCE [LARGE SCALE GENOMIC DNA]</scope>
    <source>
        <strain evidence="4 5">WA</strain>
    </source>
</reference>
<dbReference type="KEGG" id="beq:BEWA_033360"/>
<dbReference type="Pfam" id="PF00400">
    <property type="entry name" value="WD40"/>
    <property type="match status" value="3"/>
</dbReference>
<name>L0AZ18_THEEQ</name>
<dbReference type="RefSeq" id="XP_004830149.1">
    <property type="nucleotide sequence ID" value="XM_004830092.1"/>
</dbReference>
<dbReference type="Gene3D" id="2.130.10.10">
    <property type="entry name" value="YVTN repeat-like/Quinoprotein amine dehydrogenase"/>
    <property type="match status" value="1"/>
</dbReference>
<dbReference type="eggNOG" id="KOG0647">
    <property type="taxonomic scope" value="Eukaryota"/>
</dbReference>
<proteinExistence type="predicted"/>
<gene>
    <name evidence="4" type="ORF">BEWA_033360</name>
</gene>
<dbReference type="InterPro" id="IPR001680">
    <property type="entry name" value="WD40_rpt"/>
</dbReference>
<dbReference type="PANTHER" id="PTHR10971">
    <property type="entry name" value="MRNA EXPORT FACTOR AND BUB3"/>
    <property type="match status" value="1"/>
</dbReference>
<dbReference type="OrthoDB" id="256303at2759"/>
<accession>L0AZ18</accession>
<feature type="repeat" description="WD" evidence="3">
    <location>
        <begin position="110"/>
        <end position="151"/>
    </location>
</feature>
<dbReference type="InterPro" id="IPR015943">
    <property type="entry name" value="WD40/YVTN_repeat-like_dom_sf"/>
</dbReference>
<dbReference type="VEuPathDB" id="PiroplasmaDB:BEWA_033360"/>
<dbReference type="AlphaFoldDB" id="L0AZ18"/>
<keyword evidence="5" id="KW-1185">Reference proteome</keyword>
<sequence length="358" mass="39551">MAFFRNNLDDQSKTHFLTNLPDDAISHIRWSSTSNPLLLSAGSWDKTLRIWKLSSSLRNSIASEMVMVLRQDAPVLTSCFTSDGTKLFGGGCTNNVTAYDLNSGANGMIVARHQKPISGIHWASIYNLLITTSWDGSVSLWDGRQETPVWTENVGAKIFASDFKPNLICVADSEERIHAWDLQKIQHSSVKATITPNHKGQLRSLSLFPDLNTKVGVVFANIAGRCFVNHFVEGPDAPNFAFKCHRSISSGPSVAYAVNAVDFNTVYGTFVTGGGDGSFTIWDKDNKTKIKPFNNVNAPVVDVRFSSENNLLAYATSYDWQKGLNKLLMSNTRKSIGIIKLKEEDVKRRPKTQGGVNK</sequence>
<protein>
    <submittedName>
        <fullName evidence="4">Uncharacterized protein</fullName>
    </submittedName>
</protein>
<evidence type="ECO:0000256" key="1">
    <source>
        <dbReference type="ARBA" id="ARBA00022574"/>
    </source>
</evidence>
<dbReference type="GeneID" id="15806956"/>
<dbReference type="InterPro" id="IPR036322">
    <property type="entry name" value="WD40_repeat_dom_sf"/>
</dbReference>
<dbReference type="PROSITE" id="PS50294">
    <property type="entry name" value="WD_REPEATS_REGION"/>
    <property type="match status" value="1"/>
</dbReference>
<evidence type="ECO:0000256" key="2">
    <source>
        <dbReference type="ARBA" id="ARBA00022737"/>
    </source>
</evidence>
<dbReference type="SUPFAM" id="SSF50978">
    <property type="entry name" value="WD40 repeat-like"/>
    <property type="match status" value="1"/>
</dbReference>
<dbReference type="STRING" id="1537102.L0AZ18"/>
<keyword evidence="2" id="KW-0677">Repeat</keyword>
<evidence type="ECO:0000313" key="4">
    <source>
        <dbReference type="EMBL" id="AFZ80483.1"/>
    </source>
</evidence>
<dbReference type="SMART" id="SM00320">
    <property type="entry name" value="WD40"/>
    <property type="match status" value="4"/>
</dbReference>
<evidence type="ECO:0000313" key="5">
    <source>
        <dbReference type="Proteomes" id="UP000031512"/>
    </source>
</evidence>
<evidence type="ECO:0000256" key="3">
    <source>
        <dbReference type="PROSITE-ProRule" id="PRU00221"/>
    </source>
</evidence>
<organism evidence="4 5">
    <name type="scientific">Theileria equi strain WA</name>
    <dbReference type="NCBI Taxonomy" id="1537102"/>
    <lineage>
        <taxon>Eukaryota</taxon>
        <taxon>Sar</taxon>
        <taxon>Alveolata</taxon>
        <taxon>Apicomplexa</taxon>
        <taxon>Aconoidasida</taxon>
        <taxon>Piroplasmida</taxon>
        <taxon>Theileriidae</taxon>
        <taxon>Theileria</taxon>
    </lineage>
</organism>
<keyword evidence="1 3" id="KW-0853">WD repeat</keyword>
<dbReference type="PROSITE" id="PS50082">
    <property type="entry name" value="WD_REPEATS_2"/>
    <property type="match status" value="2"/>
</dbReference>
<dbReference type="InterPro" id="IPR020472">
    <property type="entry name" value="WD40_PAC1"/>
</dbReference>
<dbReference type="Proteomes" id="UP000031512">
    <property type="component" value="Chromosome 1"/>
</dbReference>